<evidence type="ECO:0008006" key="4">
    <source>
        <dbReference type="Google" id="ProtNLM"/>
    </source>
</evidence>
<organism evidence="2 3">
    <name type="scientific">Roseivirga misakiensis</name>
    <dbReference type="NCBI Taxonomy" id="1563681"/>
    <lineage>
        <taxon>Bacteria</taxon>
        <taxon>Pseudomonadati</taxon>
        <taxon>Bacteroidota</taxon>
        <taxon>Cytophagia</taxon>
        <taxon>Cytophagales</taxon>
        <taxon>Roseivirgaceae</taxon>
        <taxon>Roseivirga</taxon>
    </lineage>
</organism>
<dbReference type="OrthoDB" id="1451403at2"/>
<dbReference type="EMBL" id="MDGQ01000005">
    <property type="protein sequence ID" value="OEK04900.1"/>
    <property type="molecule type" value="Genomic_DNA"/>
</dbReference>
<keyword evidence="3" id="KW-1185">Reference proteome</keyword>
<dbReference type="PROSITE" id="PS51257">
    <property type="entry name" value="PROKAR_LIPOPROTEIN"/>
    <property type="match status" value="1"/>
</dbReference>
<evidence type="ECO:0000313" key="2">
    <source>
        <dbReference type="EMBL" id="OEK04900.1"/>
    </source>
</evidence>
<sequence length="179" mass="19170">MKVFKSLLAVLISLSIVSCGDDSTADAEFTGNEVRLEMIPGTVQGNTTTGTLVIKEKSNGQAQLEITLNNALSNADHPVHLHFGSLDDDGEVALLLGRLRESNGIGSSTTILNALDDNTEITYSSFLNFDGSIKIHFEDSGPLENEILGAVNVGINRVQNQAYLDGIKSITVCNSEFKN</sequence>
<accession>A0A1E5T0J5</accession>
<comment type="caution">
    <text evidence="2">The sequence shown here is derived from an EMBL/GenBank/DDBJ whole genome shotgun (WGS) entry which is preliminary data.</text>
</comment>
<dbReference type="Proteomes" id="UP000095552">
    <property type="component" value="Unassembled WGS sequence"/>
</dbReference>
<evidence type="ECO:0000256" key="1">
    <source>
        <dbReference type="SAM" id="SignalP"/>
    </source>
</evidence>
<name>A0A1E5T0J5_9BACT</name>
<dbReference type="AlphaFoldDB" id="A0A1E5T0J5"/>
<protein>
    <recommendedName>
        <fullName evidence="4">CHRD domain-containing protein</fullName>
    </recommendedName>
</protein>
<gene>
    <name evidence="2" type="ORF">BFP71_15795</name>
</gene>
<proteinExistence type="predicted"/>
<dbReference type="STRING" id="1563681.BFP71_15795"/>
<reference evidence="2 3" key="1">
    <citation type="submission" date="2016-08" db="EMBL/GenBank/DDBJ databases">
        <title>Draft genome of Fabibacter sp. strain SK-8.</title>
        <authorList>
            <person name="Wong S.-K."/>
            <person name="Hamasaki K."/>
            <person name="Yoshizawa S."/>
        </authorList>
    </citation>
    <scope>NUCLEOTIDE SEQUENCE [LARGE SCALE GENOMIC DNA]</scope>
    <source>
        <strain evidence="2 3">SK-8</strain>
    </source>
</reference>
<evidence type="ECO:0000313" key="3">
    <source>
        <dbReference type="Proteomes" id="UP000095552"/>
    </source>
</evidence>
<feature type="signal peptide" evidence="1">
    <location>
        <begin position="1"/>
        <end position="20"/>
    </location>
</feature>
<feature type="chain" id="PRO_5009185804" description="CHRD domain-containing protein" evidence="1">
    <location>
        <begin position="21"/>
        <end position="179"/>
    </location>
</feature>
<keyword evidence="1" id="KW-0732">Signal</keyword>
<dbReference type="RefSeq" id="WP_069836405.1">
    <property type="nucleotide sequence ID" value="NZ_MDGQ01000005.1"/>
</dbReference>